<sequence length="351" mass="39067">MIKKILVVVSIMAVLALLVWPSQEEAKVEVAVVKIKQPLPAESKLNIQATTANLPAKSLQKQKVTTDYNSNLAKAAEQVATQYERALKYPPYSQPLSEFDEDRLKPNQFYPVESPIDDKGNAVTVSLSKYRFVYPEEITLKVSAGGLKNVNVELANTDTKETVTTYKSNAQDGEANVIFKAEEDYPRNLQIFVEANVDGKQIPVVAQIQYMPPSATLIGFESAYPQSENMLIPANLKVVKKGLYRIRANLFTGDTPLAHLVSKQRLSEGSQTIDLKAHWSILPQGMADMRLSGFVIERMSPSPGERNSFGNSEISHFDINDFPFDSLQQLPYQPNEQEKLSLEFLKGLADG</sequence>
<accession>A0ABT9FB25</accession>
<gene>
    <name evidence="1" type="ORF">Q8W34_05020</name>
</gene>
<proteinExistence type="predicted"/>
<dbReference type="EMBL" id="JAUYVT010000003">
    <property type="protein sequence ID" value="MDP2563982.1"/>
    <property type="molecule type" value="Genomic_DNA"/>
</dbReference>
<organism evidence="1 2">
    <name type="scientific">Pseudoalteromonas marina</name>
    <dbReference type="NCBI Taxonomy" id="267375"/>
    <lineage>
        <taxon>Bacteria</taxon>
        <taxon>Pseudomonadati</taxon>
        <taxon>Pseudomonadota</taxon>
        <taxon>Gammaproteobacteria</taxon>
        <taxon>Alteromonadales</taxon>
        <taxon>Pseudoalteromonadaceae</taxon>
        <taxon>Pseudoalteromonas</taxon>
    </lineage>
</organism>
<comment type="caution">
    <text evidence="1">The sequence shown here is derived from an EMBL/GenBank/DDBJ whole genome shotgun (WGS) entry which is preliminary data.</text>
</comment>
<protein>
    <submittedName>
        <fullName evidence="1">Uncharacterized protein</fullName>
    </submittedName>
</protein>
<dbReference type="RefSeq" id="WP_305471415.1">
    <property type="nucleotide sequence ID" value="NZ_JAUYVT010000003.1"/>
</dbReference>
<keyword evidence="2" id="KW-1185">Reference proteome</keyword>
<reference evidence="1" key="1">
    <citation type="submission" date="2023-07" db="EMBL/GenBank/DDBJ databases">
        <title>Genome content predicts the carbon catabolic preferences of heterotrophic bacteria.</title>
        <authorList>
            <person name="Gralka M."/>
        </authorList>
    </citation>
    <scope>NUCLEOTIDE SEQUENCE</scope>
    <source>
        <strain evidence="1">4G09</strain>
    </source>
</reference>
<dbReference type="Proteomes" id="UP001177212">
    <property type="component" value="Unassembled WGS sequence"/>
</dbReference>
<name>A0ABT9FB25_9GAMM</name>
<evidence type="ECO:0000313" key="1">
    <source>
        <dbReference type="EMBL" id="MDP2563982.1"/>
    </source>
</evidence>
<evidence type="ECO:0000313" key="2">
    <source>
        <dbReference type="Proteomes" id="UP001177212"/>
    </source>
</evidence>